<reference evidence="11 12" key="1">
    <citation type="submission" date="2016-05" db="EMBL/GenBank/DDBJ databases">
        <title>Paenibacillus oryzae. sp. nov., isolated from the rice root.</title>
        <authorList>
            <person name="Zhang J."/>
            <person name="Zhang X."/>
        </authorList>
    </citation>
    <scope>NUCLEOTIDE SEQUENCE [LARGE SCALE GENOMIC DNA]</scope>
    <source>
        <strain evidence="11 12">1DrF-4</strain>
    </source>
</reference>
<feature type="transmembrane region" description="Helical" evidence="8">
    <location>
        <begin position="176"/>
        <end position="195"/>
    </location>
</feature>
<evidence type="ECO:0000256" key="1">
    <source>
        <dbReference type="ARBA" id="ARBA00004651"/>
    </source>
</evidence>
<feature type="transmembrane region" description="Helical" evidence="8">
    <location>
        <begin position="31"/>
        <end position="50"/>
    </location>
</feature>
<feature type="transmembrane region" description="Helical" evidence="8">
    <location>
        <begin position="106"/>
        <end position="124"/>
    </location>
</feature>
<dbReference type="Gene3D" id="3.20.20.450">
    <property type="entry name" value="EAL domain"/>
    <property type="match status" value="1"/>
</dbReference>
<evidence type="ECO:0000313" key="11">
    <source>
        <dbReference type="EMBL" id="OBR66141.1"/>
    </source>
</evidence>
<dbReference type="InterPro" id="IPR050706">
    <property type="entry name" value="Cyclic-di-GMP_PDE-like"/>
</dbReference>
<dbReference type="GO" id="GO:0005886">
    <property type="term" value="C:plasma membrane"/>
    <property type="evidence" value="ECO:0007669"/>
    <property type="project" value="UniProtKB-SubCell"/>
</dbReference>
<dbReference type="InterPro" id="IPR003352">
    <property type="entry name" value="PTS_EIIC"/>
</dbReference>
<feature type="transmembrane region" description="Helical" evidence="8">
    <location>
        <begin position="70"/>
        <end position="94"/>
    </location>
</feature>
<protein>
    <recommendedName>
        <fullName evidence="13">PTS lactose transporter subunit IIC</fullName>
    </recommendedName>
</protein>
<dbReference type="AlphaFoldDB" id="A0A1A5YKJ2"/>
<keyword evidence="6 8" id="KW-1133">Transmembrane helix</keyword>
<organism evidence="11 12">
    <name type="scientific">Paenibacillus oryzae</name>
    <dbReference type="NCBI Taxonomy" id="1844972"/>
    <lineage>
        <taxon>Bacteria</taxon>
        <taxon>Bacillati</taxon>
        <taxon>Bacillota</taxon>
        <taxon>Bacilli</taxon>
        <taxon>Bacillales</taxon>
        <taxon>Paenibacillaceae</taxon>
        <taxon>Paenibacillus</taxon>
    </lineage>
</organism>
<proteinExistence type="predicted"/>
<dbReference type="Pfam" id="PF00563">
    <property type="entry name" value="EAL"/>
    <property type="match status" value="1"/>
</dbReference>
<keyword evidence="7 8" id="KW-0472">Membrane</keyword>
<dbReference type="CDD" id="cd01948">
    <property type="entry name" value="EAL"/>
    <property type="match status" value="1"/>
</dbReference>
<dbReference type="GO" id="GO:0008982">
    <property type="term" value="F:protein-N(PI)-phosphohistidine-sugar phosphotransferase activity"/>
    <property type="evidence" value="ECO:0007669"/>
    <property type="project" value="InterPro"/>
</dbReference>
<keyword evidence="4" id="KW-0762">Sugar transport</keyword>
<dbReference type="Pfam" id="PF02378">
    <property type="entry name" value="PTS_EIIC"/>
    <property type="match status" value="1"/>
</dbReference>
<comment type="subcellular location">
    <subcellularLocation>
        <location evidence="1">Cell membrane</location>
        <topology evidence="1">Multi-pass membrane protein</topology>
    </subcellularLocation>
</comment>
<dbReference type="OrthoDB" id="9759607at2"/>
<feature type="domain" description="PTS EIIC type-3" evidence="10">
    <location>
        <begin position="7"/>
        <end position="413"/>
    </location>
</feature>
<feature type="transmembrane region" description="Helical" evidence="8">
    <location>
        <begin position="347"/>
        <end position="368"/>
    </location>
</feature>
<feature type="transmembrane region" description="Helical" evidence="8">
    <location>
        <begin position="136"/>
        <end position="155"/>
    </location>
</feature>
<gene>
    <name evidence="11" type="ORF">A7K91_20565</name>
</gene>
<dbReference type="STRING" id="1844972.A7K91_20565"/>
<dbReference type="EMBL" id="LYPA01000050">
    <property type="protein sequence ID" value="OBR66141.1"/>
    <property type="molecule type" value="Genomic_DNA"/>
</dbReference>
<sequence>MTKVTGFKGLFAKLHQHLQNNLALTAIRHGLLYLIPILFIGSIALVLAGLPIPIYQHLIGRGLGEDWQNALLAISNGTFGILAILMLLGISYAFTVEFNARNNKTVSPIIVCVVALASLITLTGQTSPDMTFSKFGAMNVFFAVTTALISSYMFLKLSGMPLFLLKTFSQGANAQYIEALSWLFPTVITIGFFGATNAALASWWDITNISLWFSDMLVSMFSWIQSKEIASLLFVLLIHAFWLLGIHGNKILEPVNQQLFGHDSIAGQQLLLASQDGAEIFSRSFFNVFLFMGGCGCAMSLMLAILLFSRQKTDKNVARLSMLPTTFNMNELLLFGLPIVLNPIYAIPFVAVPLIIGLISYAATIAGWVPIASNYVGWTTPIFLSGYAATGSIRGSFLQLFNLIVGIIIYMPFVRWSDAISKERMKSSLEKLYILFKPFERQGSISLLTRSDEVGILARKLADDLRDDLQQGKLTLFYQPQVNARKEVFGMEALLRWRHPEFGLIYPPLVIALAEEAGLMEKLGYWITDTACGELKRLETLSSKKLTMSVNISGIQLENKELLQELDEILARYRLSPCQLEIEMTEQIALTSSQAITDRIQELKKRGVKLAMDDFGMGRSSLLYLKEYDFDTVKLDGSLVREILDNQNCREIISSIVYLSSSLGFSVLAEFVEYEAQASILEEIGCTRYQGYLYSKPLPPEELHQYLEAMEAEAPAS</sequence>
<dbReference type="InterPro" id="IPR035919">
    <property type="entry name" value="EAL_sf"/>
</dbReference>
<keyword evidence="2" id="KW-0813">Transport</keyword>
<dbReference type="PANTHER" id="PTHR33121">
    <property type="entry name" value="CYCLIC DI-GMP PHOSPHODIESTERASE PDEF"/>
    <property type="match status" value="1"/>
</dbReference>
<keyword evidence="5 8" id="KW-0812">Transmembrane</keyword>
<evidence type="ECO:0000256" key="4">
    <source>
        <dbReference type="ARBA" id="ARBA00022597"/>
    </source>
</evidence>
<evidence type="ECO:0000256" key="7">
    <source>
        <dbReference type="ARBA" id="ARBA00023136"/>
    </source>
</evidence>
<feature type="transmembrane region" description="Helical" evidence="8">
    <location>
        <begin position="375"/>
        <end position="393"/>
    </location>
</feature>
<dbReference type="InterPro" id="IPR001633">
    <property type="entry name" value="EAL_dom"/>
</dbReference>
<dbReference type="SUPFAM" id="SSF141868">
    <property type="entry name" value="EAL domain-like"/>
    <property type="match status" value="1"/>
</dbReference>
<evidence type="ECO:0008006" key="13">
    <source>
        <dbReference type="Google" id="ProtNLM"/>
    </source>
</evidence>
<evidence type="ECO:0000256" key="3">
    <source>
        <dbReference type="ARBA" id="ARBA00022475"/>
    </source>
</evidence>
<name>A0A1A5YKJ2_9BACL</name>
<evidence type="ECO:0000259" key="9">
    <source>
        <dbReference type="PROSITE" id="PS50883"/>
    </source>
</evidence>
<dbReference type="SMART" id="SM00052">
    <property type="entry name" value="EAL"/>
    <property type="match status" value="1"/>
</dbReference>
<feature type="transmembrane region" description="Helical" evidence="8">
    <location>
        <begin position="399"/>
        <end position="416"/>
    </location>
</feature>
<dbReference type="PANTHER" id="PTHR33121:SF71">
    <property type="entry name" value="OXYGEN SENSOR PROTEIN DOSP"/>
    <property type="match status" value="1"/>
</dbReference>
<keyword evidence="3" id="KW-1003">Cell membrane</keyword>
<evidence type="ECO:0000256" key="2">
    <source>
        <dbReference type="ARBA" id="ARBA00022448"/>
    </source>
</evidence>
<evidence type="ECO:0000256" key="5">
    <source>
        <dbReference type="ARBA" id="ARBA00022692"/>
    </source>
</evidence>
<accession>A0A1A5YKJ2</accession>
<evidence type="ECO:0000256" key="8">
    <source>
        <dbReference type="SAM" id="Phobius"/>
    </source>
</evidence>
<dbReference type="GO" id="GO:0009401">
    <property type="term" value="P:phosphoenolpyruvate-dependent sugar phosphotransferase system"/>
    <property type="evidence" value="ECO:0007669"/>
    <property type="project" value="InterPro"/>
</dbReference>
<dbReference type="PROSITE" id="PS50883">
    <property type="entry name" value="EAL"/>
    <property type="match status" value="1"/>
</dbReference>
<dbReference type="InterPro" id="IPR004501">
    <property type="entry name" value="PTS_EIIC_3"/>
</dbReference>
<dbReference type="PROSITE" id="PS51105">
    <property type="entry name" value="PTS_EIIC_TYPE_3"/>
    <property type="match status" value="1"/>
</dbReference>
<feature type="transmembrane region" description="Helical" evidence="8">
    <location>
        <begin position="285"/>
        <end position="308"/>
    </location>
</feature>
<evidence type="ECO:0000313" key="12">
    <source>
        <dbReference type="Proteomes" id="UP000092024"/>
    </source>
</evidence>
<feature type="transmembrane region" description="Helical" evidence="8">
    <location>
        <begin position="229"/>
        <end position="246"/>
    </location>
</feature>
<comment type="caution">
    <text evidence="11">The sequence shown here is derived from an EMBL/GenBank/DDBJ whole genome shotgun (WGS) entry which is preliminary data.</text>
</comment>
<dbReference type="Proteomes" id="UP000092024">
    <property type="component" value="Unassembled WGS sequence"/>
</dbReference>
<dbReference type="GO" id="GO:0071111">
    <property type="term" value="F:cyclic-guanylate-specific phosphodiesterase activity"/>
    <property type="evidence" value="ECO:0007669"/>
    <property type="project" value="InterPro"/>
</dbReference>
<dbReference type="RefSeq" id="WP_068682272.1">
    <property type="nucleotide sequence ID" value="NZ_LYPA01000050.1"/>
</dbReference>
<keyword evidence="12" id="KW-1185">Reference proteome</keyword>
<evidence type="ECO:0000259" key="10">
    <source>
        <dbReference type="PROSITE" id="PS51105"/>
    </source>
</evidence>
<evidence type="ECO:0000256" key="6">
    <source>
        <dbReference type="ARBA" id="ARBA00022989"/>
    </source>
</evidence>
<feature type="domain" description="EAL" evidence="9">
    <location>
        <begin position="458"/>
        <end position="711"/>
    </location>
</feature>